<dbReference type="EMBL" id="OB663149">
    <property type="protein sequence ID" value="CAD7231044.1"/>
    <property type="molecule type" value="Genomic_DNA"/>
</dbReference>
<keyword evidence="8" id="KW-0238">DNA-binding</keyword>
<dbReference type="GO" id="GO:0000981">
    <property type="term" value="F:DNA-binding transcription factor activity, RNA polymerase II-specific"/>
    <property type="evidence" value="ECO:0007669"/>
    <property type="project" value="TreeGrafter"/>
</dbReference>
<proteinExistence type="inferred from homology"/>
<dbReference type="FunFam" id="3.30.160.60:FF:000446">
    <property type="entry name" value="Zinc finger protein"/>
    <property type="match status" value="1"/>
</dbReference>
<evidence type="ECO:0000256" key="8">
    <source>
        <dbReference type="ARBA" id="ARBA00023125"/>
    </source>
</evidence>
<evidence type="ECO:0000256" key="4">
    <source>
        <dbReference type="ARBA" id="ARBA00022737"/>
    </source>
</evidence>
<dbReference type="SMART" id="SM00355">
    <property type="entry name" value="ZnF_C2H2"/>
    <property type="match status" value="8"/>
</dbReference>
<dbReference type="PANTHER" id="PTHR24379">
    <property type="entry name" value="KRAB AND ZINC FINGER DOMAIN-CONTAINING"/>
    <property type="match status" value="1"/>
</dbReference>
<keyword evidence="9" id="KW-0804">Transcription</keyword>
<evidence type="ECO:0000313" key="12">
    <source>
        <dbReference type="EMBL" id="CAD7231044.1"/>
    </source>
</evidence>
<protein>
    <submittedName>
        <fullName evidence="12">Uncharacterized protein</fullName>
    </submittedName>
</protein>
<dbReference type="PROSITE" id="PS00028">
    <property type="entry name" value="ZINC_FINGER_C2H2_1"/>
    <property type="match status" value="7"/>
</dbReference>
<dbReference type="GO" id="GO:0005634">
    <property type="term" value="C:nucleus"/>
    <property type="evidence" value="ECO:0007669"/>
    <property type="project" value="UniProtKB-SubCell"/>
</dbReference>
<evidence type="ECO:0000256" key="1">
    <source>
        <dbReference type="ARBA" id="ARBA00004123"/>
    </source>
</evidence>
<evidence type="ECO:0000256" key="6">
    <source>
        <dbReference type="ARBA" id="ARBA00022833"/>
    </source>
</evidence>
<keyword evidence="3" id="KW-0479">Metal-binding</keyword>
<dbReference type="Pfam" id="PF12874">
    <property type="entry name" value="zf-met"/>
    <property type="match status" value="1"/>
</dbReference>
<organism evidence="12">
    <name type="scientific">Cyprideis torosa</name>
    <dbReference type="NCBI Taxonomy" id="163714"/>
    <lineage>
        <taxon>Eukaryota</taxon>
        <taxon>Metazoa</taxon>
        <taxon>Ecdysozoa</taxon>
        <taxon>Arthropoda</taxon>
        <taxon>Crustacea</taxon>
        <taxon>Oligostraca</taxon>
        <taxon>Ostracoda</taxon>
        <taxon>Podocopa</taxon>
        <taxon>Podocopida</taxon>
        <taxon>Cytherocopina</taxon>
        <taxon>Cytheroidea</taxon>
        <taxon>Cytherideidae</taxon>
        <taxon>Cyprideis</taxon>
    </lineage>
</organism>
<evidence type="ECO:0000256" key="5">
    <source>
        <dbReference type="ARBA" id="ARBA00022771"/>
    </source>
</evidence>
<dbReference type="SUPFAM" id="SSF57667">
    <property type="entry name" value="beta-beta-alpha zinc fingers"/>
    <property type="match status" value="5"/>
</dbReference>
<evidence type="ECO:0000256" key="11">
    <source>
        <dbReference type="SAM" id="MobiDB-lite"/>
    </source>
</evidence>
<dbReference type="AlphaFoldDB" id="A0A7R8WLV6"/>
<dbReference type="PANTHER" id="PTHR24379:SF133">
    <property type="entry name" value="ZFP617 PROTEIN-RELATED"/>
    <property type="match status" value="1"/>
</dbReference>
<dbReference type="Gene3D" id="3.30.160.60">
    <property type="entry name" value="Classic Zinc Finger"/>
    <property type="match status" value="8"/>
</dbReference>
<feature type="region of interest" description="Disordered" evidence="11">
    <location>
        <begin position="17"/>
        <end position="53"/>
    </location>
</feature>
<gene>
    <name evidence="12" type="ORF">CTOB1V02_LOCUS8898</name>
</gene>
<keyword evidence="5" id="KW-0863">Zinc-finger</keyword>
<dbReference type="Pfam" id="PF00096">
    <property type="entry name" value="zf-C2H2"/>
    <property type="match status" value="6"/>
</dbReference>
<accession>A0A7R8WLV6</accession>
<keyword evidence="4" id="KW-0677">Repeat</keyword>
<reference evidence="12" key="1">
    <citation type="submission" date="2020-11" db="EMBL/GenBank/DDBJ databases">
        <authorList>
            <person name="Tran Van P."/>
        </authorList>
    </citation>
    <scope>NUCLEOTIDE SEQUENCE</scope>
</reference>
<dbReference type="FunFam" id="3.30.160.60:FF:001480">
    <property type="entry name" value="Si:cabz01071911.3"/>
    <property type="match status" value="1"/>
</dbReference>
<dbReference type="InterPro" id="IPR013087">
    <property type="entry name" value="Znf_C2H2_type"/>
</dbReference>
<dbReference type="FunFam" id="3.30.160.60:FF:002343">
    <property type="entry name" value="Zinc finger protein 33A"/>
    <property type="match status" value="2"/>
</dbReference>
<evidence type="ECO:0000256" key="3">
    <source>
        <dbReference type="ARBA" id="ARBA00022723"/>
    </source>
</evidence>
<dbReference type="FunFam" id="3.30.160.60:FF:000557">
    <property type="entry name" value="zinc finger and SCAN domain-containing protein 29"/>
    <property type="match status" value="1"/>
</dbReference>
<dbReference type="FunFam" id="3.30.160.60:FF:000744">
    <property type="entry name" value="zinc finger E-box-binding homeobox 1"/>
    <property type="match status" value="1"/>
</dbReference>
<evidence type="ECO:0000256" key="9">
    <source>
        <dbReference type="ARBA" id="ARBA00023163"/>
    </source>
</evidence>
<comment type="similarity">
    <text evidence="2">Belongs to the krueppel C2H2-type zinc-finger protein family.</text>
</comment>
<dbReference type="GO" id="GO:0000977">
    <property type="term" value="F:RNA polymerase II transcription regulatory region sequence-specific DNA binding"/>
    <property type="evidence" value="ECO:0007669"/>
    <property type="project" value="TreeGrafter"/>
</dbReference>
<evidence type="ECO:0000256" key="2">
    <source>
        <dbReference type="ARBA" id="ARBA00006991"/>
    </source>
</evidence>
<feature type="compositionally biased region" description="Basic and acidic residues" evidence="11">
    <location>
        <begin position="23"/>
        <end position="37"/>
    </location>
</feature>
<dbReference type="PROSITE" id="PS50157">
    <property type="entry name" value="ZINC_FINGER_C2H2_2"/>
    <property type="match status" value="8"/>
</dbReference>
<dbReference type="FunFam" id="3.30.160.60:FF:001498">
    <property type="entry name" value="Zinc finger protein 404"/>
    <property type="match status" value="1"/>
</dbReference>
<keyword evidence="6" id="KW-0862">Zinc</keyword>
<comment type="subcellular location">
    <subcellularLocation>
        <location evidence="1">Nucleus</location>
    </subcellularLocation>
</comment>
<dbReference type="GO" id="GO:0008270">
    <property type="term" value="F:zinc ion binding"/>
    <property type="evidence" value="ECO:0007669"/>
    <property type="project" value="UniProtKB-KW"/>
</dbReference>
<keyword evidence="10" id="KW-0539">Nucleus</keyword>
<keyword evidence="7" id="KW-0805">Transcription regulation</keyword>
<dbReference type="InterPro" id="IPR036236">
    <property type="entry name" value="Znf_C2H2_sf"/>
</dbReference>
<evidence type="ECO:0000256" key="10">
    <source>
        <dbReference type="ARBA" id="ARBA00023242"/>
    </source>
</evidence>
<evidence type="ECO:0000256" key="7">
    <source>
        <dbReference type="ARBA" id="ARBA00023015"/>
    </source>
</evidence>
<sequence>MDESKIMDIEESRLESLASVAVEEEKPEGHSSPEKERSLKRRKKISKSSGNRKATRNHECAVCGKCFQSPALLRRHERVHSGEKPYEVHTNERSFQCDICSKRFSNSSNMKKHTRIHTGEKPYQCQLCPSAFARSGDLKDHLRSHTGKTLFECDMCGKQFTHSSNMLRHKKRIHAQETSLHFCEKLFTRSADLKVHYRVHTNERPFECHICAKRFTSSSTLKKHTRTHTGERPYRCQLCQSAFTRSNSLKDHLRCHTGETPFGCDMCGKQFTHSSSMLKHKKRIHAQQTSLQLSFCFNPFALTCSSLFVLQSIFFDRRLNKRA</sequence>
<dbReference type="OrthoDB" id="6344893at2759"/>
<name>A0A7R8WLV6_9CRUS</name>